<comment type="caution">
    <text evidence="3">The sequence shown here is derived from an EMBL/GenBank/DDBJ whole genome shotgun (WGS) entry which is preliminary data.</text>
</comment>
<dbReference type="EMBL" id="AZBU02000004">
    <property type="protein sequence ID" value="TKR79824.1"/>
    <property type="molecule type" value="Genomic_DNA"/>
</dbReference>
<gene>
    <name evidence="3" type="ORF">L596_013988</name>
</gene>
<protein>
    <recommendedName>
        <fullName evidence="5">Secreted protein</fullName>
    </recommendedName>
</protein>
<feature type="chain" id="PRO_5020796674" description="Secreted protein" evidence="2">
    <location>
        <begin position="19"/>
        <end position="141"/>
    </location>
</feature>
<evidence type="ECO:0000313" key="4">
    <source>
        <dbReference type="Proteomes" id="UP000298663"/>
    </source>
</evidence>
<accession>A0A4U5NAW2</accession>
<name>A0A4U5NAW2_STECR</name>
<reference evidence="3 4" key="2">
    <citation type="journal article" date="2019" name="G3 (Bethesda)">
        <title>Hybrid Assembly of the Genome of the Entomopathogenic Nematode Steinernema carpocapsae Identifies the X-Chromosome.</title>
        <authorList>
            <person name="Serra L."/>
            <person name="Macchietto M."/>
            <person name="Macias-Munoz A."/>
            <person name="McGill C.J."/>
            <person name="Rodriguez I.M."/>
            <person name="Rodriguez B."/>
            <person name="Murad R."/>
            <person name="Mortazavi A."/>
        </authorList>
    </citation>
    <scope>NUCLEOTIDE SEQUENCE [LARGE SCALE GENOMIC DNA]</scope>
    <source>
        <strain evidence="3 4">ALL</strain>
    </source>
</reference>
<reference evidence="3 4" key="1">
    <citation type="journal article" date="2015" name="Genome Biol.">
        <title>Comparative genomics of Steinernema reveals deeply conserved gene regulatory networks.</title>
        <authorList>
            <person name="Dillman A.R."/>
            <person name="Macchietto M."/>
            <person name="Porter C.F."/>
            <person name="Rogers A."/>
            <person name="Williams B."/>
            <person name="Antoshechkin I."/>
            <person name="Lee M.M."/>
            <person name="Goodwin Z."/>
            <person name="Lu X."/>
            <person name="Lewis E.E."/>
            <person name="Goodrich-Blair H."/>
            <person name="Stock S.P."/>
            <person name="Adams B.J."/>
            <person name="Sternberg P.W."/>
            <person name="Mortazavi A."/>
        </authorList>
    </citation>
    <scope>NUCLEOTIDE SEQUENCE [LARGE SCALE GENOMIC DNA]</scope>
    <source>
        <strain evidence="3 4">ALL</strain>
    </source>
</reference>
<evidence type="ECO:0000313" key="3">
    <source>
        <dbReference type="EMBL" id="TKR79824.1"/>
    </source>
</evidence>
<keyword evidence="2" id="KW-0732">Signal</keyword>
<feature type="signal peptide" evidence="2">
    <location>
        <begin position="1"/>
        <end position="18"/>
    </location>
</feature>
<dbReference type="Proteomes" id="UP000298663">
    <property type="component" value="Unassembled WGS sequence"/>
</dbReference>
<feature type="region of interest" description="Disordered" evidence="1">
    <location>
        <begin position="36"/>
        <end position="60"/>
    </location>
</feature>
<organism evidence="3 4">
    <name type="scientific">Steinernema carpocapsae</name>
    <name type="common">Entomopathogenic nematode</name>
    <dbReference type="NCBI Taxonomy" id="34508"/>
    <lineage>
        <taxon>Eukaryota</taxon>
        <taxon>Metazoa</taxon>
        <taxon>Ecdysozoa</taxon>
        <taxon>Nematoda</taxon>
        <taxon>Chromadorea</taxon>
        <taxon>Rhabditida</taxon>
        <taxon>Tylenchina</taxon>
        <taxon>Panagrolaimomorpha</taxon>
        <taxon>Strongyloidoidea</taxon>
        <taxon>Steinernematidae</taxon>
        <taxon>Steinernema</taxon>
    </lineage>
</organism>
<evidence type="ECO:0000256" key="1">
    <source>
        <dbReference type="SAM" id="MobiDB-lite"/>
    </source>
</evidence>
<keyword evidence="4" id="KW-1185">Reference proteome</keyword>
<evidence type="ECO:0000256" key="2">
    <source>
        <dbReference type="SAM" id="SignalP"/>
    </source>
</evidence>
<evidence type="ECO:0008006" key="5">
    <source>
        <dbReference type="Google" id="ProtNLM"/>
    </source>
</evidence>
<proteinExistence type="predicted"/>
<sequence length="141" mass="15603">MLVGSFCLPQLFAFDVFALSPPPPDGIVGGAPSCQRPRLGHGTLQNPRTDGPKGKGAGEVPVAAPWTSGGSFVQFTFYSLEERAPSNLVNCERSEDHEKRRAEERRGKLGKVQFFVPFKTKRVRFTFERNLKTAFFVEAVT</sequence>
<dbReference type="AlphaFoldDB" id="A0A4U5NAW2"/>